<evidence type="ECO:0000313" key="3">
    <source>
        <dbReference type="Proteomes" id="UP000266841"/>
    </source>
</evidence>
<dbReference type="SMART" id="SM00671">
    <property type="entry name" value="SEL1"/>
    <property type="match status" value="1"/>
</dbReference>
<proteinExistence type="predicted"/>
<accession>K0RRG1</accession>
<dbReference type="InterPro" id="IPR006597">
    <property type="entry name" value="Sel1-like"/>
</dbReference>
<feature type="compositionally biased region" description="Basic and acidic residues" evidence="1">
    <location>
        <begin position="95"/>
        <end position="107"/>
    </location>
</feature>
<dbReference type="InterPro" id="IPR011990">
    <property type="entry name" value="TPR-like_helical_dom_sf"/>
</dbReference>
<name>K0RRG1_THAOC</name>
<organism evidence="2 3">
    <name type="scientific">Thalassiosira oceanica</name>
    <name type="common">Marine diatom</name>
    <dbReference type="NCBI Taxonomy" id="159749"/>
    <lineage>
        <taxon>Eukaryota</taxon>
        <taxon>Sar</taxon>
        <taxon>Stramenopiles</taxon>
        <taxon>Ochrophyta</taxon>
        <taxon>Bacillariophyta</taxon>
        <taxon>Coscinodiscophyceae</taxon>
        <taxon>Thalassiosirophycidae</taxon>
        <taxon>Thalassiosirales</taxon>
        <taxon>Thalassiosiraceae</taxon>
        <taxon>Thalassiosira</taxon>
    </lineage>
</organism>
<feature type="region of interest" description="Disordered" evidence="1">
    <location>
        <begin position="90"/>
        <end position="152"/>
    </location>
</feature>
<evidence type="ECO:0000313" key="2">
    <source>
        <dbReference type="EMBL" id="EJK55620.1"/>
    </source>
</evidence>
<evidence type="ECO:0000256" key="1">
    <source>
        <dbReference type="SAM" id="MobiDB-lite"/>
    </source>
</evidence>
<dbReference type="Proteomes" id="UP000266841">
    <property type="component" value="Unassembled WGS sequence"/>
</dbReference>
<gene>
    <name evidence="2" type="ORF">THAOC_24633</name>
</gene>
<dbReference type="SUPFAM" id="SSF81901">
    <property type="entry name" value="HCP-like"/>
    <property type="match status" value="1"/>
</dbReference>
<dbReference type="AlphaFoldDB" id="K0RRG1"/>
<reference evidence="2 3" key="1">
    <citation type="journal article" date="2012" name="Genome Biol.">
        <title>Genome and low-iron response of an oceanic diatom adapted to chronic iron limitation.</title>
        <authorList>
            <person name="Lommer M."/>
            <person name="Specht M."/>
            <person name="Roy A.S."/>
            <person name="Kraemer L."/>
            <person name="Andreson R."/>
            <person name="Gutowska M.A."/>
            <person name="Wolf J."/>
            <person name="Bergner S.V."/>
            <person name="Schilhabel M.B."/>
            <person name="Klostermeier U.C."/>
            <person name="Beiko R.G."/>
            <person name="Rosenstiel P."/>
            <person name="Hippler M."/>
            <person name="Laroche J."/>
        </authorList>
    </citation>
    <scope>NUCLEOTIDE SEQUENCE [LARGE SCALE GENOMIC DNA]</scope>
    <source>
        <strain evidence="2 3">CCMP1005</strain>
    </source>
</reference>
<dbReference type="EMBL" id="AGNL01033650">
    <property type="protein sequence ID" value="EJK55620.1"/>
    <property type="molecule type" value="Genomic_DNA"/>
</dbReference>
<dbReference type="Gene3D" id="1.25.40.10">
    <property type="entry name" value="Tetratricopeptide repeat domain"/>
    <property type="match status" value="1"/>
</dbReference>
<sequence>MMQIHPRKKRVGGWVGLGLPTHPPTHPPTRFWYATAGHGRRLAERTRESHDHARATGGEEHGQDFGEKLVADGVYARLCSRRDINLNRPHHKRHLSSEAKHSWEEARGTGSAGPAAGAKVIRDRMESVGPDNGSAQAPSQNEATAAGADDRPAAEVARYSQRLLNEGHERAEGHRSPRPTDDVSGLAMIRKRVDKRDADAIDYLGKKYCHGKLGLKKDVPRAIELFTEAAELGH</sequence>
<keyword evidence="3" id="KW-1185">Reference proteome</keyword>
<protein>
    <submittedName>
        <fullName evidence="2">Uncharacterized protein</fullName>
    </submittedName>
</protein>
<feature type="compositionally biased region" description="Polar residues" evidence="1">
    <location>
        <begin position="133"/>
        <end position="142"/>
    </location>
</feature>
<feature type="region of interest" description="Disordered" evidence="1">
    <location>
        <begin position="41"/>
        <end position="65"/>
    </location>
</feature>
<dbReference type="OrthoDB" id="40126at2759"/>
<comment type="caution">
    <text evidence="2">The sequence shown here is derived from an EMBL/GenBank/DDBJ whole genome shotgun (WGS) entry which is preliminary data.</text>
</comment>